<evidence type="ECO:0000313" key="3">
    <source>
        <dbReference type="WBParaSite" id="EgrG_000818900"/>
    </source>
</evidence>
<reference evidence="1" key="2">
    <citation type="submission" date="2014-06" db="EMBL/GenBank/DDBJ databases">
        <authorList>
            <person name="Aslett M."/>
        </authorList>
    </citation>
    <scope>NUCLEOTIDE SEQUENCE</scope>
</reference>
<dbReference type="WBParaSite" id="EgrG_000818900">
    <property type="protein sequence ID" value="EgrG_000818900"/>
    <property type="gene ID" value="EgrG_000818900"/>
</dbReference>
<dbReference type="OrthoDB" id="10358018at2759"/>
<organism evidence="1">
    <name type="scientific">Echinococcus granulosus</name>
    <name type="common">Hydatid tapeworm</name>
    <dbReference type="NCBI Taxonomy" id="6210"/>
    <lineage>
        <taxon>Eukaryota</taxon>
        <taxon>Metazoa</taxon>
        <taxon>Spiralia</taxon>
        <taxon>Lophotrochozoa</taxon>
        <taxon>Platyhelminthes</taxon>
        <taxon>Cestoda</taxon>
        <taxon>Eucestoda</taxon>
        <taxon>Cyclophyllidea</taxon>
        <taxon>Taeniidae</taxon>
        <taxon>Echinococcus</taxon>
        <taxon>Echinococcus granulosus group</taxon>
    </lineage>
</organism>
<reference evidence="3" key="3">
    <citation type="submission" date="2020-10" db="UniProtKB">
        <authorList>
            <consortium name="WormBaseParasite"/>
        </authorList>
    </citation>
    <scope>IDENTIFICATION</scope>
</reference>
<dbReference type="EMBL" id="LK028576">
    <property type="protein sequence ID" value="CDS15780.1"/>
    <property type="molecule type" value="Genomic_DNA"/>
</dbReference>
<accession>A0A068WDR8</accession>
<evidence type="ECO:0000313" key="1">
    <source>
        <dbReference type="EMBL" id="CDS15780.1"/>
    </source>
</evidence>
<dbReference type="AlphaFoldDB" id="A0A068WDR8"/>
<protein>
    <submittedName>
        <fullName evidence="1 3">Expressed protein</fullName>
    </submittedName>
</protein>
<reference evidence="1 2" key="1">
    <citation type="journal article" date="2013" name="Nature">
        <title>The genomes of four tapeworm species reveal adaptations to parasitism.</title>
        <authorList>
            <person name="Tsai I.J."/>
            <person name="Zarowiecki M."/>
            <person name="Holroyd N."/>
            <person name="Garciarrubio A."/>
            <person name="Sanchez-Flores A."/>
            <person name="Brooks K.L."/>
            <person name="Tracey A."/>
            <person name="Bobes R.J."/>
            <person name="Fragoso G."/>
            <person name="Sciutto E."/>
            <person name="Aslett M."/>
            <person name="Beasley H."/>
            <person name="Bennett H.M."/>
            <person name="Cai J."/>
            <person name="Camicia F."/>
            <person name="Clark R."/>
            <person name="Cucher M."/>
            <person name="De Silva N."/>
            <person name="Day T.A."/>
            <person name="Deplazes P."/>
            <person name="Estrada K."/>
            <person name="Fernandez C."/>
            <person name="Holland P.W."/>
            <person name="Hou J."/>
            <person name="Hu S."/>
            <person name="Huckvale T."/>
            <person name="Hung S.S."/>
            <person name="Kamenetzky L."/>
            <person name="Keane J.A."/>
            <person name="Kiss F."/>
            <person name="Koziol U."/>
            <person name="Lambert O."/>
            <person name="Liu K."/>
            <person name="Luo X."/>
            <person name="Luo Y."/>
            <person name="Macchiaroli N."/>
            <person name="Nichol S."/>
            <person name="Paps J."/>
            <person name="Parkinson J."/>
            <person name="Pouchkina-Stantcheva N."/>
            <person name="Riddiford N."/>
            <person name="Rosenzvit M."/>
            <person name="Salinas G."/>
            <person name="Wasmuth J.D."/>
            <person name="Zamanian M."/>
            <person name="Zheng Y."/>
            <person name="Cai X."/>
            <person name="Soberon X."/>
            <person name="Olson P.D."/>
            <person name="Laclette J.P."/>
            <person name="Brehm K."/>
            <person name="Berriman M."/>
            <person name="Garciarrubio A."/>
            <person name="Bobes R.J."/>
            <person name="Fragoso G."/>
            <person name="Sanchez-Flores A."/>
            <person name="Estrada K."/>
            <person name="Cevallos M.A."/>
            <person name="Morett E."/>
            <person name="Gonzalez V."/>
            <person name="Portillo T."/>
            <person name="Ochoa-Leyva A."/>
            <person name="Jose M.V."/>
            <person name="Sciutto E."/>
            <person name="Landa A."/>
            <person name="Jimenez L."/>
            <person name="Valdes V."/>
            <person name="Carrero J.C."/>
            <person name="Larralde C."/>
            <person name="Morales-Montor J."/>
            <person name="Limon-Lason J."/>
            <person name="Soberon X."/>
            <person name="Laclette J.P."/>
        </authorList>
    </citation>
    <scope>NUCLEOTIDE SEQUENCE [LARGE SCALE GENOMIC DNA]</scope>
</reference>
<evidence type="ECO:0000313" key="2">
    <source>
        <dbReference type="Proteomes" id="UP000492820"/>
    </source>
</evidence>
<gene>
    <name evidence="3" type="primary">EGR_07923</name>
    <name evidence="1" type="ORF">EgrG_000818900</name>
</gene>
<sequence>MKSKGIIGLVNSTITRALVFWRVLALEQKYLTLMWVKRNVRLASRLPKHAFLREPPNLRLHENLKDYDFELLTESSDSDSPSSADITTSYLMENLQGVQGEVLLSVNPRRSCSLAPSDLEE</sequence>
<dbReference type="Proteomes" id="UP000492820">
    <property type="component" value="Unassembled WGS sequence"/>
</dbReference>
<proteinExistence type="predicted"/>
<name>A0A068WDR8_ECHGR</name>